<name>A0ABU3RWA6_9MICO</name>
<protein>
    <submittedName>
        <fullName evidence="1">DUF4012 domain-containing protein</fullName>
    </submittedName>
</protein>
<comment type="caution">
    <text evidence="1">The sequence shown here is derived from an EMBL/GenBank/DDBJ whole genome shotgun (WGS) entry which is preliminary data.</text>
</comment>
<dbReference type="InterPro" id="IPR025101">
    <property type="entry name" value="DUF4012"/>
</dbReference>
<accession>A0ABU3RWA6</accession>
<proteinExistence type="predicted"/>
<sequence length="425" mass="44614">MIAAAVDKADDAFLRSATLIDALARTSVLLPDLLGQDGERKYLVLVQNNAEWRSLGGISGSAILLRTEDGAVSLGDTESATALSRDTPEPIMDLPEQITSIYGTRPARYFHNLTEIPDFSVDGSIAKEFYAKKTGVSVDGVIAVDPVLLSYVLAATGPVNLPDGERLTSSNATTLLMRDVYERYPDPVQQDAFFAAATGATFQALLDGRGSAAGLISALSRAGDEHRLLIWSARADEQSVLAGTSIAGPLPTSDGRTTRFGVYLNDGAGSKMSYFVSPRTSLTWDSCPSASGDENRVLRLHLDLVSTAPADAATSLPLYITGNGAYGTAPGTAKVVANFYLPQGFNLTSAESTNGASFESASYDRRTVLTVGVDVAPQQSIGIDIVVQGASMAPDAEAFVTPTADPDLDPIVRAPCRGVAGASLR</sequence>
<keyword evidence="2" id="KW-1185">Reference proteome</keyword>
<evidence type="ECO:0000313" key="2">
    <source>
        <dbReference type="Proteomes" id="UP001256673"/>
    </source>
</evidence>
<dbReference type="RefSeq" id="WP_316001271.1">
    <property type="nucleotide sequence ID" value="NZ_JAWDIU010000002.1"/>
</dbReference>
<evidence type="ECO:0000313" key="1">
    <source>
        <dbReference type="EMBL" id="MDU0326870.1"/>
    </source>
</evidence>
<dbReference type="Proteomes" id="UP001256673">
    <property type="component" value="Unassembled WGS sequence"/>
</dbReference>
<dbReference type="EMBL" id="JAWDIU010000002">
    <property type="protein sequence ID" value="MDU0326870.1"/>
    <property type="molecule type" value="Genomic_DNA"/>
</dbReference>
<gene>
    <name evidence="1" type="ORF">RWH43_08900</name>
</gene>
<dbReference type="Pfam" id="PF13196">
    <property type="entry name" value="DUF4012"/>
    <property type="match status" value="1"/>
</dbReference>
<reference evidence="1 2" key="1">
    <citation type="submission" date="2023-09" db="EMBL/GenBank/DDBJ databases">
        <title>Microbacterium fusihabitans sp. nov., Microbacterium phycihabitans sp. nov., and Microbacterium cervinum sp. nov., isolated from dried seaweeds of beach.</title>
        <authorList>
            <person name="Lee S.D."/>
        </authorList>
    </citation>
    <scope>NUCLEOTIDE SEQUENCE [LARGE SCALE GENOMIC DNA]</scope>
    <source>
        <strain evidence="1 2">KSW2-21</strain>
    </source>
</reference>
<organism evidence="1 2">
    <name type="scientific">Microbacterium algihabitans</name>
    <dbReference type="NCBI Taxonomy" id="3075992"/>
    <lineage>
        <taxon>Bacteria</taxon>
        <taxon>Bacillati</taxon>
        <taxon>Actinomycetota</taxon>
        <taxon>Actinomycetes</taxon>
        <taxon>Micrococcales</taxon>
        <taxon>Microbacteriaceae</taxon>
        <taxon>Microbacterium</taxon>
    </lineage>
</organism>